<keyword evidence="2" id="KW-0813">Transport</keyword>
<keyword evidence="5" id="KW-0598">Phosphotransferase system</keyword>
<dbReference type="PROSITE" id="PS00371">
    <property type="entry name" value="PTS_EIIA_TYPE_1_HIS"/>
    <property type="match status" value="1"/>
</dbReference>
<dbReference type="GO" id="GO:0005737">
    <property type="term" value="C:cytoplasm"/>
    <property type="evidence" value="ECO:0007669"/>
    <property type="project" value="UniProtKB-SubCell"/>
</dbReference>
<dbReference type="Gene3D" id="2.70.70.10">
    <property type="entry name" value="Glucose Permease (Domain IIA)"/>
    <property type="match status" value="1"/>
</dbReference>
<comment type="subcellular location">
    <subcellularLocation>
        <location evidence="1">Cytoplasm</location>
    </subcellularLocation>
</comment>
<sequence>MSSITLVAPFSGSVVALANVPDPVFSGLMMGDGLGLNPTSNTLIAPCDGTITQVARTGHALTLTAANGAEVLMHIGIDTVKLNGQGFKPLVRQGQQVKKGDKLIDVDFAGIKGKVPSLTSVVVIANSDEYTLSAKATGSLSAGQSAFMTVTSR</sequence>
<comment type="caution">
    <text evidence="12">The sequence shown here is derived from an EMBL/GenBank/DDBJ whole genome shotgun (WGS) entry which is preliminary data.</text>
</comment>
<evidence type="ECO:0000256" key="4">
    <source>
        <dbReference type="ARBA" id="ARBA00022679"/>
    </source>
</evidence>
<organism evidence="12 13">
    <name type="scientific">Paludibacterium purpuratum</name>
    <dbReference type="NCBI Taxonomy" id="1144873"/>
    <lineage>
        <taxon>Bacteria</taxon>
        <taxon>Pseudomonadati</taxon>
        <taxon>Pseudomonadota</taxon>
        <taxon>Betaproteobacteria</taxon>
        <taxon>Neisseriales</taxon>
        <taxon>Chromobacteriaceae</taxon>
        <taxon>Paludibacterium</taxon>
    </lineage>
</organism>
<dbReference type="InterPro" id="IPR011055">
    <property type="entry name" value="Dup_hybrid_motif"/>
</dbReference>
<dbReference type="GO" id="GO:0009401">
    <property type="term" value="P:phosphoenolpyruvate-dependent sugar phosphotransferase system"/>
    <property type="evidence" value="ECO:0007669"/>
    <property type="project" value="UniProtKB-KW"/>
</dbReference>
<evidence type="ECO:0000256" key="1">
    <source>
        <dbReference type="ARBA" id="ARBA00004496"/>
    </source>
</evidence>
<dbReference type="InterPro" id="IPR001127">
    <property type="entry name" value="PTS_EIIA_1_perm"/>
</dbReference>
<accession>A0A4R7B892</accession>
<evidence type="ECO:0000313" key="13">
    <source>
        <dbReference type="Proteomes" id="UP000295611"/>
    </source>
</evidence>
<protein>
    <recommendedName>
        <fullName evidence="7">PTS system glucose-specific EIIA component</fullName>
    </recommendedName>
    <alternativeName>
        <fullName evidence="10">EIIA-Glc</fullName>
    </alternativeName>
    <alternativeName>
        <fullName evidence="9">EIII-Glc</fullName>
    </alternativeName>
    <alternativeName>
        <fullName evidence="8">Glucose-specific phosphotransferase enzyme IIA component</fullName>
    </alternativeName>
</protein>
<evidence type="ECO:0000256" key="7">
    <source>
        <dbReference type="ARBA" id="ARBA00039163"/>
    </source>
</evidence>
<proteinExistence type="predicted"/>
<dbReference type="FunFam" id="2.70.70.10:FF:000001">
    <property type="entry name" value="PTS system glucose-specific IIA component"/>
    <property type="match status" value="1"/>
</dbReference>
<keyword evidence="4" id="KW-0808">Transferase</keyword>
<name>A0A4R7B892_9NEIS</name>
<dbReference type="SUPFAM" id="SSF51261">
    <property type="entry name" value="Duplicated hybrid motif"/>
    <property type="match status" value="1"/>
</dbReference>
<dbReference type="Pfam" id="PF00358">
    <property type="entry name" value="PTS_EIIA_1"/>
    <property type="match status" value="1"/>
</dbReference>
<evidence type="ECO:0000313" key="12">
    <source>
        <dbReference type="EMBL" id="TDR79946.1"/>
    </source>
</evidence>
<dbReference type="RefSeq" id="WP_166642201.1">
    <property type="nucleotide sequence ID" value="NZ_SNZP01000006.1"/>
</dbReference>
<dbReference type="Proteomes" id="UP000295611">
    <property type="component" value="Unassembled WGS sequence"/>
</dbReference>
<evidence type="ECO:0000256" key="8">
    <source>
        <dbReference type="ARBA" id="ARBA00042296"/>
    </source>
</evidence>
<feature type="domain" description="PTS EIIA type-1" evidence="11">
    <location>
        <begin position="22"/>
        <end position="126"/>
    </location>
</feature>
<keyword evidence="13" id="KW-1185">Reference proteome</keyword>
<evidence type="ECO:0000256" key="3">
    <source>
        <dbReference type="ARBA" id="ARBA00022597"/>
    </source>
</evidence>
<dbReference type="PANTHER" id="PTHR45008">
    <property type="entry name" value="PTS SYSTEM GLUCOSE-SPECIFIC EIIA COMPONENT"/>
    <property type="match status" value="1"/>
</dbReference>
<dbReference type="GO" id="GO:0016301">
    <property type="term" value="F:kinase activity"/>
    <property type="evidence" value="ECO:0007669"/>
    <property type="project" value="UniProtKB-KW"/>
</dbReference>
<evidence type="ECO:0000259" key="11">
    <source>
        <dbReference type="PROSITE" id="PS51093"/>
    </source>
</evidence>
<dbReference type="AlphaFoldDB" id="A0A4R7B892"/>
<evidence type="ECO:0000256" key="2">
    <source>
        <dbReference type="ARBA" id="ARBA00022448"/>
    </source>
</evidence>
<dbReference type="EMBL" id="SNZP01000006">
    <property type="protein sequence ID" value="TDR79946.1"/>
    <property type="molecule type" value="Genomic_DNA"/>
</dbReference>
<dbReference type="PROSITE" id="PS51093">
    <property type="entry name" value="PTS_EIIA_TYPE_1"/>
    <property type="match status" value="1"/>
</dbReference>
<evidence type="ECO:0000256" key="9">
    <source>
        <dbReference type="ARBA" id="ARBA00042526"/>
    </source>
</evidence>
<evidence type="ECO:0000256" key="10">
    <source>
        <dbReference type="ARBA" id="ARBA00042873"/>
    </source>
</evidence>
<gene>
    <name evidence="12" type="ORF">DFP86_10685</name>
</gene>
<evidence type="ECO:0000256" key="6">
    <source>
        <dbReference type="ARBA" id="ARBA00022777"/>
    </source>
</evidence>
<keyword evidence="3" id="KW-0762">Sugar transport</keyword>
<dbReference type="PANTHER" id="PTHR45008:SF1">
    <property type="entry name" value="PTS SYSTEM GLUCOSE-SPECIFIC EIIA COMPONENT"/>
    <property type="match status" value="1"/>
</dbReference>
<reference evidence="12 13" key="1">
    <citation type="submission" date="2019-03" db="EMBL/GenBank/DDBJ databases">
        <title>Genomic Encyclopedia of Type Strains, Phase III (KMG-III): the genomes of soil and plant-associated and newly described type strains.</title>
        <authorList>
            <person name="Whitman W."/>
        </authorList>
    </citation>
    <scope>NUCLEOTIDE SEQUENCE [LARGE SCALE GENOMIC DNA]</scope>
    <source>
        <strain evidence="12 13">CECT 8976</strain>
    </source>
</reference>
<evidence type="ECO:0000256" key="5">
    <source>
        <dbReference type="ARBA" id="ARBA00022683"/>
    </source>
</evidence>
<dbReference type="NCBIfam" id="TIGR00830">
    <property type="entry name" value="PTBA"/>
    <property type="match status" value="1"/>
</dbReference>
<dbReference type="InterPro" id="IPR050890">
    <property type="entry name" value="PTS_EIIA_component"/>
</dbReference>
<keyword evidence="6" id="KW-0418">Kinase</keyword>